<accession>A0A3M7RW17</accession>
<evidence type="ECO:0000313" key="2">
    <source>
        <dbReference type="Proteomes" id="UP000276133"/>
    </source>
</evidence>
<dbReference type="EMBL" id="REGN01002511">
    <property type="protein sequence ID" value="RNA27672.1"/>
    <property type="molecule type" value="Genomic_DNA"/>
</dbReference>
<evidence type="ECO:0000313" key="1">
    <source>
        <dbReference type="EMBL" id="RNA27672.1"/>
    </source>
</evidence>
<dbReference type="Proteomes" id="UP000276133">
    <property type="component" value="Unassembled WGS sequence"/>
</dbReference>
<dbReference type="AlphaFoldDB" id="A0A3M7RW17"/>
<organism evidence="1 2">
    <name type="scientific">Brachionus plicatilis</name>
    <name type="common">Marine rotifer</name>
    <name type="synonym">Brachionus muelleri</name>
    <dbReference type="NCBI Taxonomy" id="10195"/>
    <lineage>
        <taxon>Eukaryota</taxon>
        <taxon>Metazoa</taxon>
        <taxon>Spiralia</taxon>
        <taxon>Gnathifera</taxon>
        <taxon>Rotifera</taxon>
        <taxon>Eurotatoria</taxon>
        <taxon>Monogononta</taxon>
        <taxon>Pseudotrocha</taxon>
        <taxon>Ploima</taxon>
        <taxon>Brachionidae</taxon>
        <taxon>Brachionus</taxon>
    </lineage>
</organism>
<protein>
    <submittedName>
        <fullName evidence="1">Uncharacterized protein</fullName>
    </submittedName>
</protein>
<comment type="caution">
    <text evidence="1">The sequence shown here is derived from an EMBL/GenBank/DDBJ whole genome shotgun (WGS) entry which is preliminary data.</text>
</comment>
<gene>
    <name evidence="1" type="ORF">BpHYR1_013291</name>
</gene>
<sequence>MYCTIIPGIAFASIQKEKSHIVKTFWKKHGISIQENKRINLLMINSTNNLKRWLNQNSYFLVPVNYLKKFLFKN</sequence>
<proteinExistence type="predicted"/>
<reference evidence="1 2" key="1">
    <citation type="journal article" date="2018" name="Sci. Rep.">
        <title>Genomic signatures of local adaptation to the degree of environmental predictability in rotifers.</title>
        <authorList>
            <person name="Franch-Gras L."/>
            <person name="Hahn C."/>
            <person name="Garcia-Roger E.M."/>
            <person name="Carmona M.J."/>
            <person name="Serra M."/>
            <person name="Gomez A."/>
        </authorList>
    </citation>
    <scope>NUCLEOTIDE SEQUENCE [LARGE SCALE GENOMIC DNA]</scope>
    <source>
        <strain evidence="1">HYR1</strain>
    </source>
</reference>
<keyword evidence="2" id="KW-1185">Reference proteome</keyword>
<name>A0A3M7RW17_BRAPC</name>